<keyword evidence="2" id="KW-1185">Reference proteome</keyword>
<dbReference type="EMBL" id="JAMSHJ010000007">
    <property type="protein sequence ID" value="KAI5387310.1"/>
    <property type="molecule type" value="Genomic_DNA"/>
</dbReference>
<evidence type="ECO:0000313" key="2">
    <source>
        <dbReference type="Proteomes" id="UP001058974"/>
    </source>
</evidence>
<sequence>MPLKFGIEFTIRDIVFEQDKIDSILDGLFEEYNLFVIQIYGVPELQSLYDAEAFLYVQEAQLDKFRQELVVWSVSLNVAHANNQTIGVHDNFFYK</sequence>
<proteinExistence type="predicted"/>
<accession>A0A9D4VRB2</accession>
<comment type="caution">
    <text evidence="1">The sequence shown here is derived from an EMBL/GenBank/DDBJ whole genome shotgun (WGS) entry which is preliminary data.</text>
</comment>
<organism evidence="1 2">
    <name type="scientific">Pisum sativum</name>
    <name type="common">Garden pea</name>
    <name type="synonym">Lathyrus oleraceus</name>
    <dbReference type="NCBI Taxonomy" id="3888"/>
    <lineage>
        <taxon>Eukaryota</taxon>
        <taxon>Viridiplantae</taxon>
        <taxon>Streptophyta</taxon>
        <taxon>Embryophyta</taxon>
        <taxon>Tracheophyta</taxon>
        <taxon>Spermatophyta</taxon>
        <taxon>Magnoliopsida</taxon>
        <taxon>eudicotyledons</taxon>
        <taxon>Gunneridae</taxon>
        <taxon>Pentapetalae</taxon>
        <taxon>rosids</taxon>
        <taxon>fabids</taxon>
        <taxon>Fabales</taxon>
        <taxon>Fabaceae</taxon>
        <taxon>Papilionoideae</taxon>
        <taxon>50 kb inversion clade</taxon>
        <taxon>NPAAA clade</taxon>
        <taxon>Hologalegina</taxon>
        <taxon>IRL clade</taxon>
        <taxon>Fabeae</taxon>
        <taxon>Lathyrus</taxon>
    </lineage>
</organism>
<gene>
    <name evidence="1" type="ORF">KIW84_073443</name>
</gene>
<dbReference type="Gramene" id="Psat07G0344300-T1">
    <property type="protein sequence ID" value="KAI5387310.1"/>
    <property type="gene ID" value="KIW84_073443"/>
</dbReference>
<evidence type="ECO:0000313" key="1">
    <source>
        <dbReference type="EMBL" id="KAI5387310.1"/>
    </source>
</evidence>
<dbReference type="AlphaFoldDB" id="A0A9D4VRB2"/>
<dbReference type="Proteomes" id="UP001058974">
    <property type="component" value="Chromosome 7"/>
</dbReference>
<reference evidence="1 2" key="1">
    <citation type="journal article" date="2022" name="Nat. Genet.">
        <title>Improved pea reference genome and pan-genome highlight genomic features and evolutionary characteristics.</title>
        <authorList>
            <person name="Yang T."/>
            <person name="Liu R."/>
            <person name="Luo Y."/>
            <person name="Hu S."/>
            <person name="Wang D."/>
            <person name="Wang C."/>
            <person name="Pandey M.K."/>
            <person name="Ge S."/>
            <person name="Xu Q."/>
            <person name="Li N."/>
            <person name="Li G."/>
            <person name="Huang Y."/>
            <person name="Saxena R.K."/>
            <person name="Ji Y."/>
            <person name="Li M."/>
            <person name="Yan X."/>
            <person name="He Y."/>
            <person name="Liu Y."/>
            <person name="Wang X."/>
            <person name="Xiang C."/>
            <person name="Varshney R.K."/>
            <person name="Ding H."/>
            <person name="Gao S."/>
            <person name="Zong X."/>
        </authorList>
    </citation>
    <scope>NUCLEOTIDE SEQUENCE [LARGE SCALE GENOMIC DNA]</scope>
    <source>
        <strain evidence="1 2">cv. Zhongwan 6</strain>
    </source>
</reference>
<protein>
    <submittedName>
        <fullName evidence="1">Uncharacterized protein</fullName>
    </submittedName>
</protein>
<name>A0A9D4VRB2_PEA</name>